<sequence length="70" mass="7210">MANPHLAKTTAALRIDEAGVRATAAVVVGYWNALEISSGDCSRICEAGAGPRTLQSPTAATSQESHSGKR</sequence>
<reference evidence="2 3" key="1">
    <citation type="submission" date="2017-01" db="EMBL/GenBank/DDBJ databases">
        <title>Genome sequence of Rhodoferax antarcticus ANT.BR, a psychrophilic purple nonsulfur bacterium from an Antarctic microbial mat.</title>
        <authorList>
            <person name="Baker J."/>
            <person name="Riester C."/>
            <person name="Skinner B."/>
            <person name="Newell A."/>
            <person name="Swingley W."/>
            <person name="Madigan M."/>
            <person name="Jung D."/>
            <person name="Asao M."/>
            <person name="Chen M."/>
            <person name="Loughlin P."/>
            <person name="Pan H."/>
            <person name="Lin S."/>
            <person name="Li N."/>
            <person name="Shaw J."/>
            <person name="Prado M."/>
            <person name="Sherman C."/>
            <person name="Li X."/>
            <person name="Tang J."/>
            <person name="Blankenship R."/>
            <person name="Zhao T."/>
            <person name="Touchman J."/>
            <person name="Sattley M."/>
        </authorList>
    </citation>
    <scope>NUCLEOTIDE SEQUENCE [LARGE SCALE GENOMIC DNA]</scope>
    <source>
        <strain evidence="2 3">ANT.BR</strain>
    </source>
</reference>
<dbReference type="Proteomes" id="UP000185911">
    <property type="component" value="Unassembled WGS sequence"/>
</dbReference>
<comment type="caution">
    <text evidence="2">The sequence shown here is derived from an EMBL/GenBank/DDBJ whole genome shotgun (WGS) entry which is preliminary data.</text>
</comment>
<protein>
    <submittedName>
        <fullName evidence="2">Uncharacterized protein</fullName>
    </submittedName>
</protein>
<feature type="compositionally biased region" description="Polar residues" evidence="1">
    <location>
        <begin position="53"/>
        <end position="70"/>
    </location>
</feature>
<proteinExistence type="predicted"/>
<accession>A0A1Q8YB15</accession>
<dbReference type="EMBL" id="MSYM01000017">
    <property type="protein sequence ID" value="OLP05271.1"/>
    <property type="molecule type" value="Genomic_DNA"/>
</dbReference>
<evidence type="ECO:0000313" key="3">
    <source>
        <dbReference type="Proteomes" id="UP000185911"/>
    </source>
</evidence>
<name>A0A1Q8YB15_9BURK</name>
<evidence type="ECO:0000256" key="1">
    <source>
        <dbReference type="SAM" id="MobiDB-lite"/>
    </source>
</evidence>
<feature type="region of interest" description="Disordered" evidence="1">
    <location>
        <begin position="47"/>
        <end position="70"/>
    </location>
</feature>
<organism evidence="2 3">
    <name type="scientific">Rhodoferax antarcticus ANT.BR</name>
    <dbReference type="NCBI Taxonomy" id="1111071"/>
    <lineage>
        <taxon>Bacteria</taxon>
        <taxon>Pseudomonadati</taxon>
        <taxon>Pseudomonadota</taxon>
        <taxon>Betaproteobacteria</taxon>
        <taxon>Burkholderiales</taxon>
        <taxon>Comamonadaceae</taxon>
        <taxon>Rhodoferax</taxon>
    </lineage>
</organism>
<dbReference type="AlphaFoldDB" id="A0A1Q8YB15"/>
<evidence type="ECO:0000313" key="2">
    <source>
        <dbReference type="EMBL" id="OLP05271.1"/>
    </source>
</evidence>
<keyword evidence="3" id="KW-1185">Reference proteome</keyword>
<gene>
    <name evidence="2" type="ORF">BLL52_3396</name>
</gene>